<reference evidence="4" key="1">
    <citation type="submission" date="2019-12" db="EMBL/GenBank/DDBJ databases">
        <authorList>
            <person name="zhang j."/>
            <person name="sun C.M."/>
        </authorList>
    </citation>
    <scope>NUCLEOTIDE SEQUENCE</scope>
    <source>
        <strain evidence="4">NS-1</strain>
    </source>
</reference>
<dbReference type="InterPro" id="IPR013154">
    <property type="entry name" value="ADH-like_N"/>
</dbReference>
<dbReference type="InterPro" id="IPR050129">
    <property type="entry name" value="Zn_alcohol_dh"/>
</dbReference>
<dbReference type="PANTHER" id="PTHR43401:SF3">
    <property type="entry name" value="L-GALACTONATE-5-DEHYDROGENASE"/>
    <property type="match status" value="1"/>
</dbReference>
<keyword evidence="1" id="KW-0560">Oxidoreductase</keyword>
<dbReference type="SUPFAM" id="SSF50129">
    <property type="entry name" value="GroES-like"/>
    <property type="match status" value="1"/>
</dbReference>
<dbReference type="SUPFAM" id="SSF51735">
    <property type="entry name" value="NAD(P)-binding Rossmann-fold domains"/>
    <property type="match status" value="1"/>
</dbReference>
<dbReference type="EMBL" id="CP046640">
    <property type="protein sequence ID" value="QTL97396.1"/>
    <property type="molecule type" value="Genomic_DNA"/>
</dbReference>
<dbReference type="AlphaFoldDB" id="A0A8A7K6Q5"/>
<dbReference type="Gene3D" id="3.40.50.720">
    <property type="entry name" value="NAD(P)-binding Rossmann-like Domain"/>
    <property type="match status" value="1"/>
</dbReference>
<name>A0A8A7K6Q5_9FIRM</name>
<organism evidence="4 5">
    <name type="scientific">Iocasia fonsfrigidae</name>
    <dbReference type="NCBI Taxonomy" id="2682810"/>
    <lineage>
        <taxon>Bacteria</taxon>
        <taxon>Bacillati</taxon>
        <taxon>Bacillota</taxon>
        <taxon>Clostridia</taxon>
        <taxon>Halanaerobiales</taxon>
        <taxon>Halanaerobiaceae</taxon>
        <taxon>Iocasia</taxon>
    </lineage>
</organism>
<evidence type="ECO:0000256" key="1">
    <source>
        <dbReference type="ARBA" id="ARBA00023002"/>
    </source>
</evidence>
<feature type="domain" description="Alcohol dehydrogenase-like C-terminal" evidence="2">
    <location>
        <begin position="176"/>
        <end position="301"/>
    </location>
</feature>
<evidence type="ECO:0000313" key="4">
    <source>
        <dbReference type="EMBL" id="QTL97396.1"/>
    </source>
</evidence>
<dbReference type="Pfam" id="PF00107">
    <property type="entry name" value="ADH_zinc_N"/>
    <property type="match status" value="1"/>
</dbReference>
<dbReference type="InterPro" id="IPR013149">
    <property type="entry name" value="ADH-like_C"/>
</dbReference>
<accession>A0A8A7K6Q5</accession>
<dbReference type="KEGG" id="ifn:GM661_05045"/>
<dbReference type="Gene3D" id="3.90.180.10">
    <property type="entry name" value="Medium-chain alcohol dehydrogenases, catalytic domain"/>
    <property type="match status" value="1"/>
</dbReference>
<evidence type="ECO:0000313" key="5">
    <source>
        <dbReference type="Proteomes" id="UP000665020"/>
    </source>
</evidence>
<dbReference type="CDD" id="cd08261">
    <property type="entry name" value="Zn_ADH7"/>
    <property type="match status" value="1"/>
</dbReference>
<dbReference type="RefSeq" id="WP_230869025.1">
    <property type="nucleotide sequence ID" value="NZ_CP046640.1"/>
</dbReference>
<gene>
    <name evidence="4" type="ORF">GM661_05045</name>
</gene>
<protein>
    <submittedName>
        <fullName evidence="4">Alcohol dehydrogenase catalytic domain-containing protein</fullName>
    </submittedName>
</protein>
<keyword evidence="5" id="KW-1185">Reference proteome</keyword>
<feature type="domain" description="Alcohol dehydrogenase-like N-terminal" evidence="3">
    <location>
        <begin position="29"/>
        <end position="138"/>
    </location>
</feature>
<dbReference type="PANTHER" id="PTHR43401">
    <property type="entry name" value="L-THREONINE 3-DEHYDROGENASE"/>
    <property type="match status" value="1"/>
</dbReference>
<evidence type="ECO:0000259" key="3">
    <source>
        <dbReference type="Pfam" id="PF08240"/>
    </source>
</evidence>
<sequence>MTNSLMKALFLKKPYKLELKNTNIPVLSQGEVLIKVNAVALCGTDIHAYHGKQGLFEYPRIIGHEISGEIVEMNAKQKKLRIGDRVAIIPYINCGHCISCNKEIYGACENLKVVGVHQAGGLAEFIKIPVDNLVKLPQNIDNLNGALVEPLAISTHAVRKANPKSDENILIVGMGPIGLGAAEIAKTFGANVILADLSEERRDFVSKRFDYKNILNPLAVDYRKQLAELTDGNMPDTIIDTTGSNKSMESCFKYLSYGGKVVYVGIYNGDLVIDDIEFHKRQTRLFGSRAAQKTDFEYVIGCIGKGLVKPEKFITDKLEFDQNIVKNINLVMDKGLSAFKTLIIFK</sequence>
<dbReference type="Proteomes" id="UP000665020">
    <property type="component" value="Chromosome"/>
</dbReference>
<evidence type="ECO:0000259" key="2">
    <source>
        <dbReference type="Pfam" id="PF00107"/>
    </source>
</evidence>
<dbReference type="InterPro" id="IPR036291">
    <property type="entry name" value="NAD(P)-bd_dom_sf"/>
</dbReference>
<proteinExistence type="predicted"/>
<dbReference type="InterPro" id="IPR011032">
    <property type="entry name" value="GroES-like_sf"/>
</dbReference>
<dbReference type="GO" id="GO:0016491">
    <property type="term" value="F:oxidoreductase activity"/>
    <property type="evidence" value="ECO:0007669"/>
    <property type="project" value="UniProtKB-KW"/>
</dbReference>
<dbReference type="Pfam" id="PF08240">
    <property type="entry name" value="ADH_N"/>
    <property type="match status" value="1"/>
</dbReference>